<name>A0A0G4GJT7_9ALVE</name>
<dbReference type="VEuPathDB" id="CryptoDB:Cvel_22226"/>
<gene>
    <name evidence="1" type="ORF">Cvel_22226</name>
</gene>
<dbReference type="PhylomeDB" id="A0A0G4GJT7"/>
<organism evidence="1">
    <name type="scientific">Chromera velia CCMP2878</name>
    <dbReference type="NCBI Taxonomy" id="1169474"/>
    <lineage>
        <taxon>Eukaryota</taxon>
        <taxon>Sar</taxon>
        <taxon>Alveolata</taxon>
        <taxon>Colpodellida</taxon>
        <taxon>Chromeraceae</taxon>
        <taxon>Chromera</taxon>
    </lineage>
</organism>
<proteinExistence type="predicted"/>
<evidence type="ECO:0000313" key="1">
    <source>
        <dbReference type="EMBL" id="CEM30210.1"/>
    </source>
</evidence>
<dbReference type="AlphaFoldDB" id="A0A0G4GJT7"/>
<accession>A0A0G4GJT7</accession>
<reference evidence="1" key="1">
    <citation type="submission" date="2014-11" db="EMBL/GenBank/DDBJ databases">
        <authorList>
            <person name="Otto D Thomas"/>
            <person name="Naeem Raeece"/>
        </authorList>
    </citation>
    <scope>NUCLEOTIDE SEQUENCE</scope>
</reference>
<dbReference type="EMBL" id="CDMZ01001284">
    <property type="protein sequence ID" value="CEM30210.1"/>
    <property type="molecule type" value="Genomic_DNA"/>
</dbReference>
<sequence>MIVSVAPFVHMEGKDICAKNVVVGGSVFMEDSVAIARSVVGKEYANMGVADTYAKSAEGKEYASMGDTAIRVRSAGEKEFVNTTANGIFAGIVGAKQYVNTDVSAAFVRSVERKGSVNTVEDETNAKNAGEVRFVFMVGSNIHVGTAVGKVFVSMGVNAASVASVEGGGFVSTAVCVLDAGSVGVAVSVHMVVYAQHAESVEAGVFVSTTSAESPSEKKRTQEYLGCSFEDLKAHLEKDDFHGNPGMSWENYGSLWHVDHIVPIQYRGADGQKPDLETRIARLHFFNLQPMWSEENLRKGNRFVGKPPPIFPGPDSSRLKVCEHGRIRRRCRECGGSGICEHGRQCTHCRDCGGSQICEDDRQRNNCPQCQKDNPVYLARRERERSTVRARYRDDAIFRITQVSRVAVAKRLAAIRAGSFSLSPRKRMHEYLGCSFQDLKAHLETDDFHGNPGMSWENYGSLWHVDYIVPVMFVGPDGRRPDMEILVSRLHFFNLQPMWSEENRRKGNRYIGKPPFSGNSS</sequence>
<protein>
    <submittedName>
        <fullName evidence="1">Uncharacterized protein</fullName>
    </submittedName>
</protein>